<dbReference type="Pfam" id="PF12867">
    <property type="entry name" value="DinB_2"/>
    <property type="match status" value="1"/>
</dbReference>
<dbReference type="RefSeq" id="WP_309967332.1">
    <property type="nucleotide sequence ID" value="NZ_JAVDWH010000001.1"/>
</dbReference>
<gene>
    <name evidence="2" type="ORF">J2X11_000952</name>
</gene>
<evidence type="ECO:0000313" key="3">
    <source>
        <dbReference type="Proteomes" id="UP001257739"/>
    </source>
</evidence>
<name>A0ABU1ULS7_9ACTN</name>
<dbReference type="Gene3D" id="1.20.120.450">
    <property type="entry name" value="dinb family like domain"/>
    <property type="match status" value="1"/>
</dbReference>
<proteinExistence type="predicted"/>
<evidence type="ECO:0000313" key="2">
    <source>
        <dbReference type="EMBL" id="MDR7086113.1"/>
    </source>
</evidence>
<dbReference type="EMBL" id="JAVDWH010000001">
    <property type="protein sequence ID" value="MDR7086113.1"/>
    <property type="molecule type" value="Genomic_DNA"/>
</dbReference>
<sequence>MSIEPDTKDWTWVLSQQCPECGLTASDVVPVEIGAQVRADLPRWEAVLTRPDVRERPSPDVWSPLEYACHVRDVYVLFAERVELMLDQDDPLFANWDQDVTAIEHDYASQDPVAVAEELVAAGDVIARVFDNVAADSWDRTGRRSDGSTFTASTLGQYFMHDIVHHLHDVHA</sequence>
<dbReference type="Proteomes" id="UP001257739">
    <property type="component" value="Unassembled WGS sequence"/>
</dbReference>
<dbReference type="InterPro" id="IPR034660">
    <property type="entry name" value="DinB/YfiT-like"/>
</dbReference>
<reference evidence="2 3" key="1">
    <citation type="submission" date="2023-07" db="EMBL/GenBank/DDBJ databases">
        <title>Sorghum-associated microbial communities from plants grown in Nebraska, USA.</title>
        <authorList>
            <person name="Schachtman D."/>
        </authorList>
    </citation>
    <scope>NUCLEOTIDE SEQUENCE [LARGE SCALE GENOMIC DNA]</scope>
    <source>
        <strain evidence="2 3">BE248</strain>
    </source>
</reference>
<organism evidence="2 3">
    <name type="scientific">Aeromicrobium panaciterrae</name>
    <dbReference type="NCBI Taxonomy" id="363861"/>
    <lineage>
        <taxon>Bacteria</taxon>
        <taxon>Bacillati</taxon>
        <taxon>Actinomycetota</taxon>
        <taxon>Actinomycetes</taxon>
        <taxon>Propionibacteriales</taxon>
        <taxon>Nocardioidaceae</taxon>
        <taxon>Aeromicrobium</taxon>
    </lineage>
</organism>
<dbReference type="InterPro" id="IPR024775">
    <property type="entry name" value="DinB-like"/>
</dbReference>
<accession>A0ABU1ULS7</accession>
<feature type="domain" description="DinB-like" evidence="1">
    <location>
        <begin position="37"/>
        <end position="168"/>
    </location>
</feature>
<keyword evidence="3" id="KW-1185">Reference proteome</keyword>
<comment type="caution">
    <text evidence="2">The sequence shown here is derived from an EMBL/GenBank/DDBJ whole genome shotgun (WGS) entry which is preliminary data.</text>
</comment>
<dbReference type="SUPFAM" id="SSF109854">
    <property type="entry name" value="DinB/YfiT-like putative metalloenzymes"/>
    <property type="match status" value="1"/>
</dbReference>
<evidence type="ECO:0000259" key="1">
    <source>
        <dbReference type="Pfam" id="PF12867"/>
    </source>
</evidence>
<protein>
    <recommendedName>
        <fullName evidence="1">DinB-like domain-containing protein</fullName>
    </recommendedName>
</protein>